<dbReference type="Proteomes" id="UP000886501">
    <property type="component" value="Unassembled WGS sequence"/>
</dbReference>
<organism evidence="1 2">
    <name type="scientific">Thelephora ganbajun</name>
    <name type="common">Ganba fungus</name>
    <dbReference type="NCBI Taxonomy" id="370292"/>
    <lineage>
        <taxon>Eukaryota</taxon>
        <taxon>Fungi</taxon>
        <taxon>Dikarya</taxon>
        <taxon>Basidiomycota</taxon>
        <taxon>Agaricomycotina</taxon>
        <taxon>Agaricomycetes</taxon>
        <taxon>Thelephorales</taxon>
        <taxon>Thelephoraceae</taxon>
        <taxon>Thelephora</taxon>
    </lineage>
</organism>
<accession>A0ACB6ZTH3</accession>
<evidence type="ECO:0000313" key="1">
    <source>
        <dbReference type="EMBL" id="KAF9652937.1"/>
    </source>
</evidence>
<gene>
    <name evidence="1" type="ORF">BDM02DRAFT_3108589</name>
</gene>
<reference evidence="1" key="1">
    <citation type="submission" date="2019-10" db="EMBL/GenBank/DDBJ databases">
        <authorList>
            <consortium name="DOE Joint Genome Institute"/>
            <person name="Kuo A."/>
            <person name="Miyauchi S."/>
            <person name="Kiss E."/>
            <person name="Drula E."/>
            <person name="Kohler A."/>
            <person name="Sanchez-Garcia M."/>
            <person name="Andreopoulos B."/>
            <person name="Barry K.W."/>
            <person name="Bonito G."/>
            <person name="Buee M."/>
            <person name="Carver A."/>
            <person name="Chen C."/>
            <person name="Cichocki N."/>
            <person name="Clum A."/>
            <person name="Culley D."/>
            <person name="Crous P.W."/>
            <person name="Fauchery L."/>
            <person name="Girlanda M."/>
            <person name="Hayes R."/>
            <person name="Keri Z."/>
            <person name="Labutti K."/>
            <person name="Lipzen A."/>
            <person name="Lombard V."/>
            <person name="Magnuson J."/>
            <person name="Maillard F."/>
            <person name="Morin E."/>
            <person name="Murat C."/>
            <person name="Nolan M."/>
            <person name="Ohm R."/>
            <person name="Pangilinan J."/>
            <person name="Pereira M."/>
            <person name="Perotto S."/>
            <person name="Peter M."/>
            <person name="Riley R."/>
            <person name="Sitrit Y."/>
            <person name="Stielow B."/>
            <person name="Szollosi G."/>
            <person name="Zifcakova L."/>
            <person name="Stursova M."/>
            <person name="Spatafora J.W."/>
            <person name="Tedersoo L."/>
            <person name="Vaario L.-M."/>
            <person name="Yamada A."/>
            <person name="Yan M."/>
            <person name="Wang P."/>
            <person name="Xu J."/>
            <person name="Bruns T."/>
            <person name="Baldrian P."/>
            <person name="Vilgalys R."/>
            <person name="Henrissat B."/>
            <person name="Grigoriev I.V."/>
            <person name="Hibbett D."/>
            <person name="Nagy L.G."/>
            <person name="Martin F.M."/>
        </authorList>
    </citation>
    <scope>NUCLEOTIDE SEQUENCE</scope>
    <source>
        <strain evidence="1">P2</strain>
    </source>
</reference>
<protein>
    <submittedName>
        <fullName evidence="1">Uncharacterized protein</fullName>
    </submittedName>
</protein>
<sequence length="193" mass="21817">MAQLVDFAGNNQAGSYTPGLIYHNAYVDLFHNYSGRQPASNLSSFPPPKCKGIITRVTTSRGLGQREKMSDHLPSIPIPIPFPSSIPSGHHYRQQLCNWLQPRKSKDKLSWDEQKVGPDDAPTWHAACICSFHFSPRPLDSYMQLTVDGQVYGRGEGKRLGLAKEEAAHIAYRRLLWEEVQRLINRRLSPHTP</sequence>
<proteinExistence type="predicted"/>
<comment type="caution">
    <text evidence="1">The sequence shown here is derived from an EMBL/GenBank/DDBJ whole genome shotgun (WGS) entry which is preliminary data.</text>
</comment>
<evidence type="ECO:0000313" key="2">
    <source>
        <dbReference type="Proteomes" id="UP000886501"/>
    </source>
</evidence>
<name>A0ACB6ZTH3_THEGA</name>
<keyword evidence="2" id="KW-1185">Reference proteome</keyword>
<dbReference type="EMBL" id="MU117966">
    <property type="protein sequence ID" value="KAF9652937.1"/>
    <property type="molecule type" value="Genomic_DNA"/>
</dbReference>
<reference evidence="1" key="2">
    <citation type="journal article" date="2020" name="Nat. Commun.">
        <title>Large-scale genome sequencing of mycorrhizal fungi provides insights into the early evolution of symbiotic traits.</title>
        <authorList>
            <person name="Miyauchi S."/>
            <person name="Kiss E."/>
            <person name="Kuo A."/>
            <person name="Drula E."/>
            <person name="Kohler A."/>
            <person name="Sanchez-Garcia M."/>
            <person name="Morin E."/>
            <person name="Andreopoulos B."/>
            <person name="Barry K.W."/>
            <person name="Bonito G."/>
            <person name="Buee M."/>
            <person name="Carver A."/>
            <person name="Chen C."/>
            <person name="Cichocki N."/>
            <person name="Clum A."/>
            <person name="Culley D."/>
            <person name="Crous P.W."/>
            <person name="Fauchery L."/>
            <person name="Girlanda M."/>
            <person name="Hayes R.D."/>
            <person name="Keri Z."/>
            <person name="LaButti K."/>
            <person name="Lipzen A."/>
            <person name="Lombard V."/>
            <person name="Magnuson J."/>
            <person name="Maillard F."/>
            <person name="Murat C."/>
            <person name="Nolan M."/>
            <person name="Ohm R.A."/>
            <person name="Pangilinan J."/>
            <person name="Pereira M.F."/>
            <person name="Perotto S."/>
            <person name="Peter M."/>
            <person name="Pfister S."/>
            <person name="Riley R."/>
            <person name="Sitrit Y."/>
            <person name="Stielow J.B."/>
            <person name="Szollosi G."/>
            <person name="Zifcakova L."/>
            <person name="Stursova M."/>
            <person name="Spatafora J.W."/>
            <person name="Tedersoo L."/>
            <person name="Vaario L.M."/>
            <person name="Yamada A."/>
            <person name="Yan M."/>
            <person name="Wang P."/>
            <person name="Xu J."/>
            <person name="Bruns T."/>
            <person name="Baldrian P."/>
            <person name="Vilgalys R."/>
            <person name="Dunand C."/>
            <person name="Henrissat B."/>
            <person name="Grigoriev I.V."/>
            <person name="Hibbett D."/>
            <person name="Nagy L.G."/>
            <person name="Martin F.M."/>
        </authorList>
    </citation>
    <scope>NUCLEOTIDE SEQUENCE</scope>
    <source>
        <strain evidence="1">P2</strain>
    </source>
</reference>